<gene>
    <name evidence="1" type="ORF">MENTE1834_LOCUS22029</name>
</gene>
<sequence>MPSLTNIFFSNFLNIHHDRFHNPCHNYVLHHIPFGILTHNYVHLGHLYFLNAVLRYDHLDVHVPHFDQVVILVCGIANNSRVS</sequence>
<dbReference type="EMBL" id="CAVMJV010000027">
    <property type="protein sequence ID" value="CAK5075241.1"/>
    <property type="molecule type" value="Genomic_DNA"/>
</dbReference>
<accession>A0ACB0ZA01</accession>
<name>A0ACB0ZA01_MELEN</name>
<keyword evidence="2" id="KW-1185">Reference proteome</keyword>
<dbReference type="Proteomes" id="UP001497535">
    <property type="component" value="Unassembled WGS sequence"/>
</dbReference>
<organism evidence="1 2">
    <name type="scientific">Meloidogyne enterolobii</name>
    <name type="common">Root-knot nematode worm</name>
    <name type="synonym">Meloidogyne mayaguensis</name>
    <dbReference type="NCBI Taxonomy" id="390850"/>
    <lineage>
        <taxon>Eukaryota</taxon>
        <taxon>Metazoa</taxon>
        <taxon>Ecdysozoa</taxon>
        <taxon>Nematoda</taxon>
        <taxon>Chromadorea</taxon>
        <taxon>Rhabditida</taxon>
        <taxon>Tylenchina</taxon>
        <taxon>Tylenchomorpha</taxon>
        <taxon>Tylenchoidea</taxon>
        <taxon>Meloidogynidae</taxon>
        <taxon>Meloidogyninae</taxon>
        <taxon>Meloidogyne</taxon>
    </lineage>
</organism>
<evidence type="ECO:0000313" key="1">
    <source>
        <dbReference type="EMBL" id="CAK5075241.1"/>
    </source>
</evidence>
<protein>
    <submittedName>
        <fullName evidence="1">Uncharacterized protein</fullName>
    </submittedName>
</protein>
<comment type="caution">
    <text evidence="1">The sequence shown here is derived from an EMBL/GenBank/DDBJ whole genome shotgun (WGS) entry which is preliminary data.</text>
</comment>
<reference evidence="1" key="1">
    <citation type="submission" date="2023-11" db="EMBL/GenBank/DDBJ databases">
        <authorList>
            <person name="Poullet M."/>
        </authorList>
    </citation>
    <scope>NUCLEOTIDE SEQUENCE</scope>
    <source>
        <strain evidence="1">E1834</strain>
    </source>
</reference>
<evidence type="ECO:0000313" key="2">
    <source>
        <dbReference type="Proteomes" id="UP001497535"/>
    </source>
</evidence>
<proteinExistence type="predicted"/>